<dbReference type="AlphaFoldDB" id="A0A8H5TL09"/>
<name>A0A8H5TL09_FUSHE</name>
<reference evidence="3 4" key="1">
    <citation type="submission" date="2020-05" db="EMBL/GenBank/DDBJ databases">
        <title>Identification and distribution of gene clusters putatively required for synthesis of sphingolipid metabolism inhibitors in phylogenetically diverse species of the filamentous fungus Fusarium.</title>
        <authorList>
            <person name="Kim H.-S."/>
            <person name="Busman M."/>
            <person name="Brown D.W."/>
            <person name="Divon H."/>
            <person name="Uhlig S."/>
            <person name="Proctor R.H."/>
        </authorList>
    </citation>
    <scope>NUCLEOTIDE SEQUENCE [LARGE SCALE GENOMIC DNA]</scope>
    <source>
        <strain evidence="3 4">NRRL 20693</strain>
    </source>
</reference>
<evidence type="ECO:0000313" key="3">
    <source>
        <dbReference type="EMBL" id="KAF5671009.1"/>
    </source>
</evidence>
<evidence type="ECO:0000313" key="4">
    <source>
        <dbReference type="Proteomes" id="UP000567885"/>
    </source>
</evidence>
<feature type="region of interest" description="Disordered" evidence="1">
    <location>
        <begin position="137"/>
        <end position="161"/>
    </location>
</feature>
<protein>
    <recommendedName>
        <fullName evidence="2">DUF7918 domain-containing protein</fullName>
    </recommendedName>
</protein>
<dbReference type="Proteomes" id="UP000567885">
    <property type="component" value="Unassembled WGS sequence"/>
</dbReference>
<dbReference type="PANTHER" id="PTHR36223">
    <property type="entry name" value="BETA-LACTAMASE-TYPE TRANSPEPTIDASE FOLD DOMAIN CONTAINING PROTEIN"/>
    <property type="match status" value="1"/>
</dbReference>
<organism evidence="3 4">
    <name type="scientific">Fusarium heterosporum</name>
    <dbReference type="NCBI Taxonomy" id="42747"/>
    <lineage>
        <taxon>Eukaryota</taxon>
        <taxon>Fungi</taxon>
        <taxon>Dikarya</taxon>
        <taxon>Ascomycota</taxon>
        <taxon>Pezizomycotina</taxon>
        <taxon>Sordariomycetes</taxon>
        <taxon>Hypocreomycetidae</taxon>
        <taxon>Hypocreales</taxon>
        <taxon>Nectriaceae</taxon>
        <taxon>Fusarium</taxon>
        <taxon>Fusarium heterosporum species complex</taxon>
    </lineage>
</organism>
<dbReference type="InterPro" id="IPR057678">
    <property type="entry name" value="DUF7918"/>
</dbReference>
<dbReference type="EMBL" id="JAAGWQ010000071">
    <property type="protein sequence ID" value="KAF5671009.1"/>
    <property type="molecule type" value="Genomic_DNA"/>
</dbReference>
<keyword evidence="4" id="KW-1185">Reference proteome</keyword>
<feature type="domain" description="DUF7918" evidence="2">
    <location>
        <begin position="10"/>
        <end position="140"/>
    </location>
</feature>
<comment type="caution">
    <text evidence="3">The sequence shown here is derived from an EMBL/GenBank/DDBJ whole genome shotgun (WGS) entry which is preliminary data.</text>
</comment>
<dbReference type="OrthoDB" id="3364132at2759"/>
<dbReference type="Pfam" id="PF25534">
    <property type="entry name" value="DUF7918"/>
    <property type="match status" value="1"/>
</dbReference>
<feature type="compositionally biased region" description="Basic and acidic residues" evidence="1">
    <location>
        <begin position="144"/>
        <end position="161"/>
    </location>
</feature>
<gene>
    <name evidence="3" type="ORF">FHETE_4265</name>
</gene>
<evidence type="ECO:0000256" key="1">
    <source>
        <dbReference type="SAM" id="MobiDB-lite"/>
    </source>
</evidence>
<sequence length="216" mass="24074">MAVLDEVPHVTARVRVAGELATEYKPLDDQNVVPIPNQHGSETPSTHCYIESKSGARFAIEVTVTPNFKFPWGHDIMAVFVHIDGQSTSAKCIFKSHIFDQPHTSIISTTSFLIEAERGVPMSRKLVFAPIMKDCDPSTSGRVNGDKEPQEPAVKHGGKGVERKNIESRNIVWPVYNTIKDESPRVKREAESPPTPRQWKMVKLDDGEMAIDLTDN</sequence>
<proteinExistence type="predicted"/>
<accession>A0A8H5TL09</accession>
<dbReference type="PANTHER" id="PTHR36223:SF1">
    <property type="entry name" value="TRANSCRIPTION ELONGATION FACTOR EAF N-TERMINAL DOMAIN-CONTAINING PROTEIN"/>
    <property type="match status" value="1"/>
</dbReference>
<evidence type="ECO:0000259" key="2">
    <source>
        <dbReference type="Pfam" id="PF25534"/>
    </source>
</evidence>